<dbReference type="InterPro" id="IPR029319">
    <property type="entry name" value="DNA_ligase_OB"/>
</dbReference>
<name>A0A5C8LPX8_9GAMM</name>
<comment type="catalytic activity">
    <reaction evidence="6">
        <text>ATP + (deoxyribonucleotide)n-3'-hydroxyl + 5'-phospho-(deoxyribonucleotide)m = (deoxyribonucleotide)n+m + AMP + diphosphate.</text>
        <dbReference type="EC" id="6.5.1.1"/>
    </reaction>
</comment>
<dbReference type="Gene3D" id="2.40.50.140">
    <property type="entry name" value="Nucleic acid-binding proteins"/>
    <property type="match status" value="1"/>
</dbReference>
<evidence type="ECO:0000313" key="9">
    <source>
        <dbReference type="EMBL" id="TXK78315.1"/>
    </source>
</evidence>
<dbReference type="Pfam" id="PF14743">
    <property type="entry name" value="DNA_ligase_OB_2"/>
    <property type="match status" value="1"/>
</dbReference>
<dbReference type="CDD" id="cd07896">
    <property type="entry name" value="Adenylation_kDNA_ligase_like"/>
    <property type="match status" value="1"/>
</dbReference>
<proteinExistence type="predicted"/>
<comment type="caution">
    <text evidence="9">The sequence shown here is derived from an EMBL/GenBank/DDBJ whole genome shotgun (WGS) entry which is preliminary data.</text>
</comment>
<dbReference type="GO" id="GO:0006310">
    <property type="term" value="P:DNA recombination"/>
    <property type="evidence" value="ECO:0007669"/>
    <property type="project" value="InterPro"/>
</dbReference>
<evidence type="ECO:0000256" key="1">
    <source>
        <dbReference type="ARBA" id="ARBA00001968"/>
    </source>
</evidence>
<dbReference type="Pfam" id="PF01068">
    <property type="entry name" value="DNA_ligase_A_M"/>
    <property type="match status" value="1"/>
</dbReference>
<keyword evidence="4" id="KW-0227">DNA damage</keyword>
<keyword evidence="10" id="KW-1185">Reference proteome</keyword>
<dbReference type="OrthoDB" id="9782700at2"/>
<dbReference type="Gene3D" id="3.30.1490.70">
    <property type="match status" value="1"/>
</dbReference>
<dbReference type="PROSITE" id="PS50160">
    <property type="entry name" value="DNA_LIGASE_A3"/>
    <property type="match status" value="1"/>
</dbReference>
<evidence type="ECO:0000313" key="10">
    <source>
        <dbReference type="Proteomes" id="UP000321814"/>
    </source>
</evidence>
<dbReference type="Gene3D" id="3.30.470.30">
    <property type="entry name" value="DNA ligase/mRNA capping enzyme"/>
    <property type="match status" value="1"/>
</dbReference>
<dbReference type="CDD" id="cd08041">
    <property type="entry name" value="OBF_kDNA_ligase_like"/>
    <property type="match status" value="1"/>
</dbReference>
<feature type="chain" id="PRO_5022752299" evidence="7">
    <location>
        <begin position="22"/>
        <end position="277"/>
    </location>
</feature>
<dbReference type="Proteomes" id="UP000321814">
    <property type="component" value="Unassembled WGS sequence"/>
</dbReference>
<dbReference type="SUPFAM" id="SSF50249">
    <property type="entry name" value="Nucleic acid-binding proteins"/>
    <property type="match status" value="1"/>
</dbReference>
<dbReference type="GO" id="GO:0005524">
    <property type="term" value="F:ATP binding"/>
    <property type="evidence" value="ECO:0007669"/>
    <property type="project" value="InterPro"/>
</dbReference>
<dbReference type="NCBIfam" id="NF006592">
    <property type="entry name" value="PRK09125.1"/>
    <property type="match status" value="1"/>
</dbReference>
<dbReference type="GO" id="GO:0006281">
    <property type="term" value="P:DNA repair"/>
    <property type="evidence" value="ECO:0007669"/>
    <property type="project" value="UniProtKB-KW"/>
</dbReference>
<dbReference type="PANTHER" id="PTHR47810">
    <property type="entry name" value="DNA LIGASE"/>
    <property type="match status" value="1"/>
</dbReference>
<organism evidence="9 10">
    <name type="scientific">Rheinheimera tangshanensis</name>
    <dbReference type="NCBI Taxonomy" id="400153"/>
    <lineage>
        <taxon>Bacteria</taxon>
        <taxon>Pseudomonadati</taxon>
        <taxon>Pseudomonadota</taxon>
        <taxon>Gammaproteobacteria</taxon>
        <taxon>Chromatiales</taxon>
        <taxon>Chromatiaceae</taxon>
        <taxon>Rheinheimera</taxon>
    </lineage>
</organism>
<dbReference type="RefSeq" id="WP_147905236.1">
    <property type="nucleotide sequence ID" value="NZ_BAAAGC010000010.1"/>
</dbReference>
<sequence length="277" mass="31313">MRTLYLSLCCTAMLATVPAFGLETLPQLQLANSYQQQDAVADFWISEKLDGVRAFWDGHQLRSRSGQWIKLPEPLRKQLPAFALDAELWAGRGQFQQVMQALQHSSTDVHWQTIRLMVFDAPEHPGTFTERLQFLQQQLPDSTFLQLIPQQQLQSKAELEQLLKQVVSEGGEGLMLHHVKALYQSGRVGHLQKLKLVEDAEARVVAHLPGKGQFSGMLGALLVELPDGRRFKLGSGFSLDERQNPPPIGRLVTFQYRGLTHKGTPRFAVFVRERPEP</sequence>
<reference evidence="9 10" key="1">
    <citation type="submission" date="2019-08" db="EMBL/GenBank/DDBJ databases">
        <title>Draft genome analysis of Rheinheimera tangshanensis isolated from the roots of fresh rice plants (Oryza sativa).</title>
        <authorList>
            <person name="Yu Q."/>
            <person name="Qi Y."/>
            <person name="Zhang H."/>
            <person name="Pu J."/>
        </authorList>
    </citation>
    <scope>NUCLEOTIDE SEQUENCE [LARGE SCALE GENOMIC DNA]</scope>
    <source>
        <strain evidence="9 10">JA3-B52</strain>
    </source>
</reference>
<dbReference type="InterPro" id="IPR012310">
    <property type="entry name" value="DNA_ligase_ATP-dep_cent"/>
</dbReference>
<evidence type="ECO:0000259" key="8">
    <source>
        <dbReference type="PROSITE" id="PS50160"/>
    </source>
</evidence>
<evidence type="ECO:0000256" key="3">
    <source>
        <dbReference type="ARBA" id="ARBA00022705"/>
    </source>
</evidence>
<keyword evidence="2 9" id="KW-0436">Ligase</keyword>
<accession>A0A5C8LPX8</accession>
<dbReference type="GO" id="GO:0003910">
    <property type="term" value="F:DNA ligase (ATP) activity"/>
    <property type="evidence" value="ECO:0007669"/>
    <property type="project" value="UniProtKB-EC"/>
</dbReference>
<keyword evidence="3" id="KW-0235">DNA replication</keyword>
<feature type="signal peptide" evidence="7">
    <location>
        <begin position="1"/>
        <end position="21"/>
    </location>
</feature>
<evidence type="ECO:0000256" key="2">
    <source>
        <dbReference type="ARBA" id="ARBA00022598"/>
    </source>
</evidence>
<protein>
    <submittedName>
        <fullName evidence="9">DNA ligase</fullName>
    </submittedName>
</protein>
<feature type="domain" description="ATP-dependent DNA ligase family profile" evidence="8">
    <location>
        <begin position="127"/>
        <end position="227"/>
    </location>
</feature>
<dbReference type="PANTHER" id="PTHR47810:SF1">
    <property type="entry name" value="DNA LIGASE B"/>
    <property type="match status" value="1"/>
</dbReference>
<evidence type="ECO:0000256" key="7">
    <source>
        <dbReference type="SAM" id="SignalP"/>
    </source>
</evidence>
<evidence type="ECO:0000256" key="5">
    <source>
        <dbReference type="ARBA" id="ARBA00023204"/>
    </source>
</evidence>
<comment type="cofactor">
    <cofactor evidence="1">
        <name>a divalent metal cation</name>
        <dbReference type="ChEBI" id="CHEBI:60240"/>
    </cofactor>
</comment>
<dbReference type="InterPro" id="IPR012340">
    <property type="entry name" value="NA-bd_OB-fold"/>
</dbReference>
<dbReference type="GO" id="GO:0006260">
    <property type="term" value="P:DNA replication"/>
    <property type="evidence" value="ECO:0007669"/>
    <property type="project" value="UniProtKB-KW"/>
</dbReference>
<evidence type="ECO:0000256" key="4">
    <source>
        <dbReference type="ARBA" id="ARBA00022763"/>
    </source>
</evidence>
<dbReference type="SUPFAM" id="SSF56091">
    <property type="entry name" value="DNA ligase/mRNA capping enzyme, catalytic domain"/>
    <property type="match status" value="1"/>
</dbReference>
<evidence type="ECO:0000256" key="6">
    <source>
        <dbReference type="ARBA" id="ARBA00034003"/>
    </source>
</evidence>
<keyword evidence="5" id="KW-0234">DNA repair</keyword>
<dbReference type="AlphaFoldDB" id="A0A5C8LPX8"/>
<dbReference type="EMBL" id="VRLR01000013">
    <property type="protein sequence ID" value="TXK78315.1"/>
    <property type="molecule type" value="Genomic_DNA"/>
</dbReference>
<keyword evidence="7" id="KW-0732">Signal</keyword>
<gene>
    <name evidence="9" type="ORF">FU839_16430</name>
</gene>
<dbReference type="InterPro" id="IPR050326">
    <property type="entry name" value="NAD_dep_DNA_ligaseB"/>
</dbReference>